<evidence type="ECO:0000313" key="3">
    <source>
        <dbReference type="Proteomes" id="UP000041254"/>
    </source>
</evidence>
<feature type="region of interest" description="Disordered" evidence="1">
    <location>
        <begin position="149"/>
        <end position="187"/>
    </location>
</feature>
<accession>A0A0G4EMQ2</accession>
<feature type="compositionally biased region" description="Polar residues" evidence="1">
    <location>
        <begin position="602"/>
        <end position="622"/>
    </location>
</feature>
<protein>
    <recommendedName>
        <fullName evidence="4">C2 domain-containing protein</fullName>
    </recommendedName>
</protein>
<dbReference type="VEuPathDB" id="CryptoDB:Vbra_2815"/>
<reference evidence="2 3" key="1">
    <citation type="submission" date="2014-11" db="EMBL/GenBank/DDBJ databases">
        <authorList>
            <person name="Zhu J."/>
            <person name="Qi W."/>
            <person name="Song R."/>
        </authorList>
    </citation>
    <scope>NUCLEOTIDE SEQUENCE [LARGE SCALE GENOMIC DNA]</scope>
</reference>
<feature type="compositionally biased region" description="Pro residues" evidence="1">
    <location>
        <begin position="174"/>
        <end position="184"/>
    </location>
</feature>
<keyword evidence="3" id="KW-1185">Reference proteome</keyword>
<feature type="region of interest" description="Disordered" evidence="1">
    <location>
        <begin position="372"/>
        <end position="403"/>
    </location>
</feature>
<evidence type="ECO:0000256" key="1">
    <source>
        <dbReference type="SAM" id="MobiDB-lite"/>
    </source>
</evidence>
<dbReference type="AlphaFoldDB" id="A0A0G4EMQ2"/>
<dbReference type="InParanoid" id="A0A0G4EMQ2"/>
<sequence length="771" mass="83978">MGNQESVTVPPPPLGEESIDKELRQHHVLISKLQLLRLDTSRLDQEARDVWRSAKKDRYHLELSASLLMIDLPQERESAHGRAQKHHPDTDQSCESASEQQEIWEAFEETSPYCDYITLPELKEYLHRVTVLILRALTRRADELERQLHSSMRPDEPLHSMPSPVASPVESPFGLPPPSQPAVTPPSTQWKESLLSYSSRTLEEPLDGFLYAGRLIVSTASAKGVGGHMPLVEVRVTEGYPKTQGRHDGGPTTTTTVQDCLAQTTLGGSLTLAIPRALSKAQFANYWILISVLDLDVGRRLAVSMGDAVLPLGTAVQKGMETHDGFEEGREEYAPETLAVPVQPARGHEGLIAGAKLDLHFVYQPAESAVSTSGGVGESGERVDAAEAGVVKPQTDTTEANGRRTGSYRIVVSALSDFPMSEDHDADYKYLMASVSLMCGMPPGYATIGSAAYTNVQWKAPLVEWPDAFVLRYTQPPQLLWVNVEVYEATSGGLWGDKTHAHNHGESTPMPPRPIAQTLIPIAYITKHTDSQTCTLQLNQHPAAHRDIDLSKTTCDIHIKPTTDNGASRVDGVVAESSTAARGPKHVLIMAPPPAVPASAPTGSSTDGQHTQSSLQLTGSFGSGSTVPSVSLFHELTDASTLQATKKALEVDGVLCLVCTTHETGPEERYLFLTHKHDAVVLVPPEERLTWRGGWLPFVDRGTVRLDIDTDTLIQIQWGAHSEFLAKCPPTGCPAPDRVMVLKYAGAFCCVAFQDKETALAVAQVTEMLRK</sequence>
<feature type="region of interest" description="Disordered" evidence="1">
    <location>
        <begin position="77"/>
        <end position="96"/>
    </location>
</feature>
<feature type="region of interest" description="Disordered" evidence="1">
    <location>
        <begin position="593"/>
        <end position="622"/>
    </location>
</feature>
<proteinExistence type="predicted"/>
<dbReference type="Proteomes" id="UP000041254">
    <property type="component" value="Unassembled WGS sequence"/>
</dbReference>
<evidence type="ECO:0008006" key="4">
    <source>
        <dbReference type="Google" id="ProtNLM"/>
    </source>
</evidence>
<feature type="compositionally biased region" description="Basic and acidic residues" evidence="1">
    <location>
        <begin position="149"/>
        <end position="158"/>
    </location>
</feature>
<organism evidence="2 3">
    <name type="scientific">Vitrella brassicaformis (strain CCMP3155)</name>
    <dbReference type="NCBI Taxonomy" id="1169540"/>
    <lineage>
        <taxon>Eukaryota</taxon>
        <taxon>Sar</taxon>
        <taxon>Alveolata</taxon>
        <taxon>Colpodellida</taxon>
        <taxon>Vitrellaceae</taxon>
        <taxon>Vitrella</taxon>
    </lineage>
</organism>
<feature type="compositionally biased region" description="Basic and acidic residues" evidence="1">
    <location>
        <begin position="77"/>
        <end position="90"/>
    </location>
</feature>
<evidence type="ECO:0000313" key="2">
    <source>
        <dbReference type="EMBL" id="CEL99098.1"/>
    </source>
</evidence>
<name>A0A0G4EMQ2_VITBC</name>
<gene>
    <name evidence="2" type="ORF">Vbra_2815</name>
</gene>
<dbReference type="EMBL" id="CDMY01000275">
    <property type="protein sequence ID" value="CEL99098.1"/>
    <property type="molecule type" value="Genomic_DNA"/>
</dbReference>